<evidence type="ECO:0000313" key="3">
    <source>
        <dbReference type="EMBL" id="PIL34889.1"/>
    </source>
</evidence>
<evidence type="ECO:0000259" key="2">
    <source>
        <dbReference type="Pfam" id="PF20152"/>
    </source>
</evidence>
<dbReference type="InterPro" id="IPR045339">
    <property type="entry name" value="DUF6534"/>
</dbReference>
<name>A0A2G8SMB8_9APHY</name>
<feature type="transmembrane region" description="Helical" evidence="1">
    <location>
        <begin position="60"/>
        <end position="77"/>
    </location>
</feature>
<reference evidence="3 4" key="1">
    <citation type="journal article" date="2015" name="Sci. Rep.">
        <title>Chromosome-level genome map provides insights into diverse defense mechanisms in the medicinal fungus Ganoderma sinense.</title>
        <authorList>
            <person name="Zhu Y."/>
            <person name="Xu J."/>
            <person name="Sun C."/>
            <person name="Zhou S."/>
            <person name="Xu H."/>
            <person name="Nelson D.R."/>
            <person name="Qian J."/>
            <person name="Song J."/>
            <person name="Luo H."/>
            <person name="Xiang L."/>
            <person name="Li Y."/>
            <person name="Xu Z."/>
            <person name="Ji A."/>
            <person name="Wang L."/>
            <person name="Lu S."/>
            <person name="Hayward A."/>
            <person name="Sun W."/>
            <person name="Li X."/>
            <person name="Schwartz D.C."/>
            <person name="Wang Y."/>
            <person name="Chen S."/>
        </authorList>
    </citation>
    <scope>NUCLEOTIDE SEQUENCE [LARGE SCALE GENOMIC DNA]</scope>
    <source>
        <strain evidence="3 4">ZZ0214-1</strain>
    </source>
</reference>
<dbReference type="EMBL" id="AYKW01000004">
    <property type="protein sequence ID" value="PIL34889.1"/>
    <property type="molecule type" value="Genomic_DNA"/>
</dbReference>
<protein>
    <recommendedName>
        <fullName evidence="2">DUF6534 domain-containing protein</fullName>
    </recommendedName>
</protein>
<keyword evidence="1" id="KW-0472">Membrane</keyword>
<dbReference type="PANTHER" id="PTHR40465:SF1">
    <property type="entry name" value="DUF6534 DOMAIN-CONTAINING PROTEIN"/>
    <property type="match status" value="1"/>
</dbReference>
<dbReference type="Proteomes" id="UP000230002">
    <property type="component" value="Unassembled WGS sequence"/>
</dbReference>
<organism evidence="3 4">
    <name type="scientific">Ganoderma sinense ZZ0214-1</name>
    <dbReference type="NCBI Taxonomy" id="1077348"/>
    <lineage>
        <taxon>Eukaryota</taxon>
        <taxon>Fungi</taxon>
        <taxon>Dikarya</taxon>
        <taxon>Basidiomycota</taxon>
        <taxon>Agaricomycotina</taxon>
        <taxon>Agaricomycetes</taxon>
        <taxon>Polyporales</taxon>
        <taxon>Polyporaceae</taxon>
        <taxon>Ganoderma</taxon>
    </lineage>
</organism>
<feature type="domain" description="DUF6534" evidence="2">
    <location>
        <begin position="180"/>
        <end position="265"/>
    </location>
</feature>
<gene>
    <name evidence="3" type="ORF">GSI_02676</name>
</gene>
<feature type="transmembrane region" description="Helical" evidence="1">
    <location>
        <begin position="171"/>
        <end position="195"/>
    </location>
</feature>
<proteinExistence type="predicted"/>
<keyword evidence="1" id="KW-0812">Transmembrane</keyword>
<feature type="transmembrane region" description="Helical" evidence="1">
    <location>
        <begin position="27"/>
        <end position="48"/>
    </location>
</feature>
<feature type="transmembrane region" description="Helical" evidence="1">
    <location>
        <begin position="216"/>
        <end position="235"/>
    </location>
</feature>
<evidence type="ECO:0000256" key="1">
    <source>
        <dbReference type="SAM" id="Phobius"/>
    </source>
</evidence>
<dbReference type="STRING" id="1077348.A0A2G8SMB8"/>
<accession>A0A2G8SMB8</accession>
<keyword evidence="4" id="KW-1185">Reference proteome</keyword>
<evidence type="ECO:0000313" key="4">
    <source>
        <dbReference type="Proteomes" id="UP000230002"/>
    </source>
</evidence>
<dbReference type="Pfam" id="PF20152">
    <property type="entry name" value="DUF6534"/>
    <property type="match status" value="1"/>
</dbReference>
<comment type="caution">
    <text evidence="3">The sequence shown here is derived from an EMBL/GenBank/DDBJ whole genome shotgun (WGS) entry which is preliminary data.</text>
</comment>
<dbReference type="OrthoDB" id="2745105at2759"/>
<feature type="transmembrane region" description="Helical" evidence="1">
    <location>
        <begin position="97"/>
        <end position="119"/>
    </location>
</feature>
<feature type="transmembrane region" description="Helical" evidence="1">
    <location>
        <begin position="131"/>
        <end position="151"/>
    </location>
</feature>
<keyword evidence="1" id="KW-1133">Transmembrane helix</keyword>
<dbReference type="AlphaFoldDB" id="A0A2G8SMB8"/>
<dbReference type="PANTHER" id="PTHR40465">
    <property type="entry name" value="CHROMOSOME 1, WHOLE GENOME SHOTGUN SEQUENCE"/>
    <property type="match status" value="1"/>
</dbReference>
<sequence length="364" mass="39456">MESLVALPSLSIPELLSRIKEAFTCGGVGLVVGTAVYGITLFQAYIYFHNSGQDSIRMKSFVALLFILDTISLILAVDACYEYVVTDFGNSLLLLNIPLSLALENAFTASIRVLTQCFLAHRVWALSNGNITLVGSIIVFALGSLVPSIVMSADIYSDNYIFSLGSIKCRILTGVADGLSVLCDVLIVAALSYYLHSKRTGFKRTNSMIDRLIIYAVNRGVLTTICQAGHLIAYVALPGRFIFLAFALLEGKLYTNTFLATLNAQKAMRNEGGNDVVELGTHVLNHVSTSTAGNGTVVFRYATATSRPFESIGDSASAFVLDISAEKLRSEVRSPLSRVTTILLIPLLKGCNTEVWIRQVQSKT</sequence>